<dbReference type="EMBL" id="UXHF01000026">
    <property type="protein sequence ID" value="VDC49902.1"/>
    <property type="molecule type" value="Genomic_DNA"/>
</dbReference>
<keyword evidence="1" id="KW-0472">Membrane</keyword>
<dbReference type="Proteomes" id="UP000501325">
    <property type="component" value="Chromosome"/>
</dbReference>
<proteinExistence type="predicted"/>
<feature type="transmembrane region" description="Helical" evidence="1">
    <location>
        <begin position="6"/>
        <end position="24"/>
    </location>
</feature>
<evidence type="ECO:0000256" key="1">
    <source>
        <dbReference type="SAM" id="Phobius"/>
    </source>
</evidence>
<gene>
    <name evidence="3" type="ORF">BREV_BREV_01551</name>
    <name evidence="2" type="ORF">GYM46_06435</name>
</gene>
<sequence>MEWAARAIGVFYVLGGLMLLYQAWLNWRLQRALSGLIPVSVTDQVGDGVIALGAMLVLASGAALAALSGWAVAAFLAGWTIQALYLLWNDRAVRIAEPTALSGRRRSVHAFAGYTAVTALVLCLPMLGVLG</sequence>
<name>A0A6G7EH02_9CAUL</name>
<keyword evidence="4" id="KW-1185">Reference proteome</keyword>
<dbReference type="AlphaFoldDB" id="A0A6G7EH02"/>
<dbReference type="EMBL" id="CP048751">
    <property type="protein sequence ID" value="QIH72622.1"/>
    <property type="molecule type" value="Genomic_DNA"/>
</dbReference>
<keyword evidence="1" id="KW-0812">Transmembrane</keyword>
<accession>A0A6G7EH02</accession>
<feature type="transmembrane region" description="Helical" evidence="1">
    <location>
        <begin position="70"/>
        <end position="88"/>
    </location>
</feature>
<reference evidence="2 5" key="2">
    <citation type="submission" date="2020-01" db="EMBL/GenBank/DDBJ databases">
        <authorList>
            <person name="Wang S."/>
        </authorList>
    </citation>
    <scope>NUCLEOTIDE SEQUENCE [LARGE SCALE GENOMIC DNA]</scope>
    <source>
        <strain evidence="2 5">D151-2-6</strain>
    </source>
</reference>
<dbReference type="Proteomes" id="UP000289220">
    <property type="component" value="Unassembled WGS sequence"/>
</dbReference>
<feature type="transmembrane region" description="Helical" evidence="1">
    <location>
        <begin position="108"/>
        <end position="130"/>
    </location>
</feature>
<organism evidence="3 4">
    <name type="scientific">Brevundimonas mediterranea</name>
    <dbReference type="NCBI Taxonomy" id="74329"/>
    <lineage>
        <taxon>Bacteria</taxon>
        <taxon>Pseudomonadati</taxon>
        <taxon>Pseudomonadota</taxon>
        <taxon>Alphaproteobacteria</taxon>
        <taxon>Caulobacterales</taxon>
        <taxon>Caulobacteraceae</taxon>
        <taxon>Brevundimonas</taxon>
    </lineage>
</organism>
<evidence type="ECO:0000313" key="2">
    <source>
        <dbReference type="EMBL" id="QIH72622.1"/>
    </source>
</evidence>
<evidence type="ECO:0000313" key="5">
    <source>
        <dbReference type="Proteomes" id="UP000501325"/>
    </source>
</evidence>
<reference evidence="3 4" key="1">
    <citation type="submission" date="2018-11" db="EMBL/GenBank/DDBJ databases">
        <authorList>
            <person name="Peiro R."/>
            <person name="Begona"/>
            <person name="Cbmso G."/>
            <person name="Lopez M."/>
            <person name="Gonzalez S."/>
            <person name="Sacristan E."/>
            <person name="Castillo E."/>
        </authorList>
    </citation>
    <scope>NUCLEOTIDE SEQUENCE [LARGE SCALE GENOMIC DNA]</scope>
    <source>
        <strain evidence="3">Brev_genome</strain>
    </source>
</reference>
<keyword evidence="1" id="KW-1133">Transmembrane helix</keyword>
<dbReference type="KEGG" id="bmed:GYM46_06435"/>
<protein>
    <submittedName>
        <fullName evidence="3">Uncharacterized protein</fullName>
    </submittedName>
</protein>
<evidence type="ECO:0000313" key="4">
    <source>
        <dbReference type="Proteomes" id="UP000289220"/>
    </source>
</evidence>
<evidence type="ECO:0000313" key="3">
    <source>
        <dbReference type="EMBL" id="VDC49902.1"/>
    </source>
</evidence>